<accession>A0A843YCM6</accession>
<evidence type="ECO:0000259" key="1">
    <source>
        <dbReference type="PROSITE" id="PS51819"/>
    </source>
</evidence>
<dbReference type="PROSITE" id="PS51819">
    <property type="entry name" value="VOC"/>
    <property type="match status" value="1"/>
</dbReference>
<dbReference type="Pfam" id="PF13669">
    <property type="entry name" value="Glyoxalase_4"/>
    <property type="match status" value="1"/>
</dbReference>
<dbReference type="RefSeq" id="WP_153215704.1">
    <property type="nucleotide sequence ID" value="NZ_WIBF01000005.1"/>
</dbReference>
<sequence length="126" mass="14057">MSAILEHANLAVADPNQTAAWMEHVFGWHIRWQGPALNGGYTVHVGGKDSYLALYSPANELGEPQTRYAHKGALNHLAVVVEDLDATETAVRDQGFEPINHADYAPGRRFYFLDDQGVEYEVVQYD</sequence>
<keyword evidence="3" id="KW-1185">Reference proteome</keyword>
<dbReference type="Gene3D" id="3.10.180.10">
    <property type="entry name" value="2,3-Dihydroxybiphenyl 1,2-Dioxygenase, domain 1"/>
    <property type="match status" value="1"/>
</dbReference>
<comment type="caution">
    <text evidence="2">The sequence shown here is derived from an EMBL/GenBank/DDBJ whole genome shotgun (WGS) entry which is preliminary data.</text>
</comment>
<dbReference type="InterPro" id="IPR029068">
    <property type="entry name" value="Glyas_Bleomycin-R_OHBP_Dase"/>
</dbReference>
<reference evidence="2 3" key="1">
    <citation type="submission" date="2019-10" db="EMBL/GenBank/DDBJ databases">
        <title>Epibacterium sp. nov., isolated from seawater.</title>
        <authorList>
            <person name="Zhang X."/>
            <person name="Li N."/>
        </authorList>
    </citation>
    <scope>NUCLEOTIDE SEQUENCE [LARGE SCALE GENOMIC DNA]</scope>
    <source>
        <strain evidence="2 3">SM1979</strain>
    </source>
</reference>
<dbReference type="SUPFAM" id="SSF54593">
    <property type="entry name" value="Glyoxalase/Bleomycin resistance protein/Dihydroxybiphenyl dioxygenase"/>
    <property type="match status" value="1"/>
</dbReference>
<feature type="domain" description="VOC" evidence="1">
    <location>
        <begin position="4"/>
        <end position="125"/>
    </location>
</feature>
<organism evidence="2 3">
    <name type="scientific">Tritonibacter litoralis</name>
    <dbReference type="NCBI Taxonomy" id="2662264"/>
    <lineage>
        <taxon>Bacteria</taxon>
        <taxon>Pseudomonadati</taxon>
        <taxon>Pseudomonadota</taxon>
        <taxon>Alphaproteobacteria</taxon>
        <taxon>Rhodobacterales</taxon>
        <taxon>Paracoccaceae</taxon>
        <taxon>Tritonibacter</taxon>
    </lineage>
</organism>
<evidence type="ECO:0000313" key="2">
    <source>
        <dbReference type="EMBL" id="MQQ08756.1"/>
    </source>
</evidence>
<dbReference type="AlphaFoldDB" id="A0A843YCM6"/>
<dbReference type="InterPro" id="IPR037523">
    <property type="entry name" value="VOC_core"/>
</dbReference>
<evidence type="ECO:0000313" key="3">
    <source>
        <dbReference type="Proteomes" id="UP000444174"/>
    </source>
</evidence>
<protein>
    <submittedName>
        <fullName evidence="2">VOC family protein</fullName>
    </submittedName>
</protein>
<gene>
    <name evidence="2" type="ORF">GFB49_09850</name>
</gene>
<dbReference type="EMBL" id="WIBF01000005">
    <property type="protein sequence ID" value="MQQ08756.1"/>
    <property type="molecule type" value="Genomic_DNA"/>
</dbReference>
<dbReference type="CDD" id="cd06587">
    <property type="entry name" value="VOC"/>
    <property type="match status" value="1"/>
</dbReference>
<dbReference type="Proteomes" id="UP000444174">
    <property type="component" value="Unassembled WGS sequence"/>
</dbReference>
<proteinExistence type="predicted"/>
<name>A0A843YCM6_9RHOB</name>